<keyword evidence="2" id="KW-1185">Reference proteome</keyword>
<evidence type="ECO:0000313" key="2">
    <source>
        <dbReference type="Proteomes" id="UP000789901"/>
    </source>
</evidence>
<organism evidence="1 2">
    <name type="scientific">Gigaspora margarita</name>
    <dbReference type="NCBI Taxonomy" id="4874"/>
    <lineage>
        <taxon>Eukaryota</taxon>
        <taxon>Fungi</taxon>
        <taxon>Fungi incertae sedis</taxon>
        <taxon>Mucoromycota</taxon>
        <taxon>Glomeromycotina</taxon>
        <taxon>Glomeromycetes</taxon>
        <taxon>Diversisporales</taxon>
        <taxon>Gigasporaceae</taxon>
        <taxon>Gigaspora</taxon>
    </lineage>
</organism>
<evidence type="ECO:0000313" key="1">
    <source>
        <dbReference type="EMBL" id="CAG8818002.1"/>
    </source>
</evidence>
<proteinExistence type="predicted"/>
<name>A0ABN7W6F3_GIGMA</name>
<accession>A0ABN7W6F3</accession>
<gene>
    <name evidence="1" type="ORF">GMARGA_LOCUS26946</name>
</gene>
<dbReference type="Proteomes" id="UP000789901">
    <property type="component" value="Unassembled WGS sequence"/>
</dbReference>
<comment type="caution">
    <text evidence="1">The sequence shown here is derived from an EMBL/GenBank/DDBJ whole genome shotgun (WGS) entry which is preliminary data.</text>
</comment>
<dbReference type="EMBL" id="CAJVQB010032208">
    <property type="protein sequence ID" value="CAG8818002.1"/>
    <property type="molecule type" value="Genomic_DNA"/>
</dbReference>
<feature type="non-terminal residue" evidence="1">
    <location>
        <position position="276"/>
    </location>
</feature>
<sequence>MYNEENSTNTNNNLSMEWTVENQTNINLLNIYNNPAIELSANFTQGYEDPTNNSLPTECQEQINNNLPIAIEWPTDFTNNNQFIEWSADFTQYYTNTSLPNINNNPNIESFAGATQNCENQINTLQQCNAKSVKKNKHSVLLVSRHERNTKLKCKKCLTKKRYYKLSDLCRECFQASLRILSGIKLIDDFIESTQTFRGFYNQINKQRNGGDLGIVLNELAEKERKGEIKFPKNRDTSILTNKINNQAIYSSRPLTPLISKALTLQSLKLNSNVIA</sequence>
<reference evidence="1 2" key="1">
    <citation type="submission" date="2021-06" db="EMBL/GenBank/DDBJ databases">
        <authorList>
            <person name="Kallberg Y."/>
            <person name="Tangrot J."/>
            <person name="Rosling A."/>
        </authorList>
    </citation>
    <scope>NUCLEOTIDE SEQUENCE [LARGE SCALE GENOMIC DNA]</scope>
    <source>
        <strain evidence="1 2">120-4 pot B 10/14</strain>
    </source>
</reference>
<protein>
    <submittedName>
        <fullName evidence="1">20297_t:CDS:1</fullName>
    </submittedName>
</protein>